<sequence>MTSVASPSDPHAVADHLPPRSSKSLLASTWQVLDQPPPPTLREILGAYRSRGDGDREMLMAMLNAKSAEDQRIASVASLHRSMLEYYQTSRQAHEPPHAPVSEQAAPSHPGGAHQSPGSPHVAAPTPHFAHHQDDSPNQPRRAHARPYKRIRASESPSSTYRSIPSSYTPSPPPRPSSAYSSRSDSLDQSPRLNAMAIGSLLAVGAQQTRDDIDGASQHDAMCADRSQLRR</sequence>
<keyword evidence="2" id="KW-1185">Reference proteome</keyword>
<dbReference type="Proteomes" id="UP001207468">
    <property type="component" value="Unassembled WGS sequence"/>
</dbReference>
<name>A0ACC0UBR3_9AGAM</name>
<evidence type="ECO:0000313" key="1">
    <source>
        <dbReference type="EMBL" id="KAI9509068.1"/>
    </source>
</evidence>
<comment type="caution">
    <text evidence="1">The sequence shown here is derived from an EMBL/GenBank/DDBJ whole genome shotgun (WGS) entry which is preliminary data.</text>
</comment>
<organism evidence="1 2">
    <name type="scientific">Russula earlei</name>
    <dbReference type="NCBI Taxonomy" id="71964"/>
    <lineage>
        <taxon>Eukaryota</taxon>
        <taxon>Fungi</taxon>
        <taxon>Dikarya</taxon>
        <taxon>Basidiomycota</taxon>
        <taxon>Agaricomycotina</taxon>
        <taxon>Agaricomycetes</taxon>
        <taxon>Russulales</taxon>
        <taxon>Russulaceae</taxon>
        <taxon>Russula</taxon>
    </lineage>
</organism>
<dbReference type="EMBL" id="JAGFNK010000072">
    <property type="protein sequence ID" value="KAI9509068.1"/>
    <property type="molecule type" value="Genomic_DNA"/>
</dbReference>
<protein>
    <submittedName>
        <fullName evidence="1">Uncharacterized protein</fullName>
    </submittedName>
</protein>
<evidence type="ECO:0000313" key="2">
    <source>
        <dbReference type="Proteomes" id="UP001207468"/>
    </source>
</evidence>
<accession>A0ACC0UBR3</accession>
<proteinExistence type="predicted"/>
<gene>
    <name evidence="1" type="ORF">F5148DRAFT_805926</name>
</gene>
<reference evidence="1" key="1">
    <citation type="submission" date="2021-03" db="EMBL/GenBank/DDBJ databases">
        <title>Evolutionary priming and transition to the ectomycorrhizal habit in an iconic lineage of mushroom-forming fungi: is preadaptation a requirement?</title>
        <authorList>
            <consortium name="DOE Joint Genome Institute"/>
            <person name="Looney B.P."/>
            <person name="Miyauchi S."/>
            <person name="Morin E."/>
            <person name="Drula E."/>
            <person name="Courty P.E."/>
            <person name="Chicoki N."/>
            <person name="Fauchery L."/>
            <person name="Kohler A."/>
            <person name="Kuo A."/>
            <person name="LaButti K."/>
            <person name="Pangilinan J."/>
            <person name="Lipzen A."/>
            <person name="Riley R."/>
            <person name="Andreopoulos W."/>
            <person name="He G."/>
            <person name="Johnson J."/>
            <person name="Barry K.W."/>
            <person name="Grigoriev I.V."/>
            <person name="Nagy L."/>
            <person name="Hibbett D."/>
            <person name="Henrissat B."/>
            <person name="Matheny P.B."/>
            <person name="Labbe J."/>
            <person name="Martin A.F."/>
        </authorList>
    </citation>
    <scope>NUCLEOTIDE SEQUENCE</scope>
    <source>
        <strain evidence="1">BPL698</strain>
    </source>
</reference>